<dbReference type="Gene3D" id="3.40.50.10420">
    <property type="entry name" value="NagB/RpiA/CoA transferase-like"/>
    <property type="match status" value="1"/>
</dbReference>
<evidence type="ECO:0000256" key="1">
    <source>
        <dbReference type="ARBA" id="ARBA00010638"/>
    </source>
</evidence>
<feature type="binding site" evidence="4">
    <location>
        <position position="50"/>
    </location>
    <ligand>
        <name>substrate</name>
    </ligand>
</feature>
<dbReference type="RefSeq" id="WP_088822317.1">
    <property type="nucleotide sequence ID" value="NZ_FZLN01000001.1"/>
</dbReference>
<dbReference type="NCBIfam" id="TIGR02727">
    <property type="entry name" value="MTHFS_bact"/>
    <property type="match status" value="1"/>
</dbReference>
<dbReference type="AlphaFoldDB" id="A0A217ECT9"/>
<evidence type="ECO:0000313" key="6">
    <source>
        <dbReference type="EMBL" id="SNQ28318.1"/>
    </source>
</evidence>
<evidence type="ECO:0000313" key="7">
    <source>
        <dbReference type="Proteomes" id="UP000243463"/>
    </source>
</evidence>
<keyword evidence="3 4" id="KW-0067">ATP-binding</keyword>
<feature type="binding site" evidence="4">
    <location>
        <begin position="136"/>
        <end position="144"/>
    </location>
    <ligand>
        <name>ATP</name>
        <dbReference type="ChEBI" id="CHEBI:30616"/>
    </ligand>
</feature>
<dbReference type="GO" id="GO:0030272">
    <property type="term" value="F:5-formyltetrahydrofolate cyclo-ligase activity"/>
    <property type="evidence" value="ECO:0007669"/>
    <property type="project" value="UniProtKB-EC"/>
</dbReference>
<evidence type="ECO:0000256" key="5">
    <source>
        <dbReference type="RuleBase" id="RU361279"/>
    </source>
</evidence>
<dbReference type="GO" id="GO:0005524">
    <property type="term" value="F:ATP binding"/>
    <property type="evidence" value="ECO:0007669"/>
    <property type="project" value="UniProtKB-KW"/>
</dbReference>
<dbReference type="InterPro" id="IPR037171">
    <property type="entry name" value="NagB/RpiA_transferase-like"/>
</dbReference>
<evidence type="ECO:0000256" key="3">
    <source>
        <dbReference type="ARBA" id="ARBA00022840"/>
    </source>
</evidence>
<dbReference type="OrthoDB" id="9801938at2"/>
<dbReference type="InterPro" id="IPR002698">
    <property type="entry name" value="FTHF_cligase"/>
</dbReference>
<dbReference type="Proteomes" id="UP000243463">
    <property type="component" value="Unassembled WGS sequence"/>
</dbReference>
<dbReference type="PANTHER" id="PTHR23407">
    <property type="entry name" value="ATPASE INHIBITOR/5-FORMYLTETRAHYDROFOLATE CYCLO-LIGASE"/>
    <property type="match status" value="1"/>
</dbReference>
<dbReference type="Pfam" id="PF01812">
    <property type="entry name" value="5-FTHF_cyc-lig"/>
    <property type="match status" value="1"/>
</dbReference>
<organism evidence="6 7">
    <name type="scientific">Acinetobacter apis</name>
    <dbReference type="NCBI Taxonomy" id="1229165"/>
    <lineage>
        <taxon>Bacteria</taxon>
        <taxon>Pseudomonadati</taxon>
        <taxon>Pseudomonadota</taxon>
        <taxon>Gammaproteobacteria</taxon>
        <taxon>Moraxellales</taxon>
        <taxon>Moraxellaceae</taxon>
        <taxon>Acinetobacter</taxon>
    </lineage>
</organism>
<dbReference type="GO" id="GO:0035999">
    <property type="term" value="P:tetrahydrofolate interconversion"/>
    <property type="evidence" value="ECO:0007669"/>
    <property type="project" value="TreeGrafter"/>
</dbReference>
<gene>
    <name evidence="6" type="ORF">SAMN05444584_0233</name>
</gene>
<dbReference type="SUPFAM" id="SSF100950">
    <property type="entry name" value="NagB/RpiA/CoA transferase-like"/>
    <property type="match status" value="1"/>
</dbReference>
<keyword evidence="2 4" id="KW-0547">Nucleotide-binding</keyword>
<keyword evidence="7" id="KW-1185">Reference proteome</keyword>
<keyword evidence="5" id="KW-0460">Magnesium</keyword>
<evidence type="ECO:0000256" key="4">
    <source>
        <dbReference type="PIRSR" id="PIRSR006806-1"/>
    </source>
</evidence>
<comment type="similarity">
    <text evidence="1 5">Belongs to the 5-formyltetrahydrofolate cyclo-ligase family.</text>
</comment>
<feature type="binding site" evidence="4">
    <location>
        <position position="55"/>
    </location>
    <ligand>
        <name>substrate</name>
    </ligand>
</feature>
<dbReference type="EC" id="6.3.3.2" evidence="5"/>
<dbReference type="PANTHER" id="PTHR23407:SF1">
    <property type="entry name" value="5-FORMYLTETRAHYDROFOLATE CYCLO-LIGASE"/>
    <property type="match status" value="1"/>
</dbReference>
<evidence type="ECO:0000256" key="2">
    <source>
        <dbReference type="ARBA" id="ARBA00022741"/>
    </source>
</evidence>
<dbReference type="GO" id="GO:0009396">
    <property type="term" value="P:folic acid-containing compound biosynthetic process"/>
    <property type="evidence" value="ECO:0007669"/>
    <property type="project" value="TreeGrafter"/>
</dbReference>
<reference evidence="7" key="1">
    <citation type="submission" date="2017-06" db="EMBL/GenBank/DDBJ databases">
        <authorList>
            <person name="Varghese N."/>
            <person name="Submissions S."/>
        </authorList>
    </citation>
    <scope>NUCLEOTIDE SEQUENCE [LARGE SCALE GENOMIC DNA]</scope>
    <source>
        <strain evidence="7">ANC 5114</strain>
    </source>
</reference>
<keyword evidence="6" id="KW-0436">Ligase</keyword>
<dbReference type="PIRSF" id="PIRSF006806">
    <property type="entry name" value="FTHF_cligase"/>
    <property type="match status" value="1"/>
</dbReference>
<dbReference type="InterPro" id="IPR024185">
    <property type="entry name" value="FTHF_cligase-like_sf"/>
</dbReference>
<comment type="catalytic activity">
    <reaction evidence="5">
        <text>(6S)-5-formyl-5,6,7,8-tetrahydrofolate + ATP = (6R)-5,10-methenyltetrahydrofolate + ADP + phosphate</text>
        <dbReference type="Rhea" id="RHEA:10488"/>
        <dbReference type="ChEBI" id="CHEBI:30616"/>
        <dbReference type="ChEBI" id="CHEBI:43474"/>
        <dbReference type="ChEBI" id="CHEBI:57455"/>
        <dbReference type="ChEBI" id="CHEBI:57457"/>
        <dbReference type="ChEBI" id="CHEBI:456216"/>
        <dbReference type="EC" id="6.3.3.2"/>
    </reaction>
</comment>
<name>A0A217ECT9_9GAMM</name>
<keyword evidence="5" id="KW-0479">Metal-binding</keyword>
<proteinExistence type="inferred from homology"/>
<comment type="cofactor">
    <cofactor evidence="5">
        <name>Mg(2+)</name>
        <dbReference type="ChEBI" id="CHEBI:18420"/>
    </cofactor>
</comment>
<protein>
    <recommendedName>
        <fullName evidence="5">5-formyltetrahydrofolate cyclo-ligase</fullName>
        <ecNumber evidence="5">6.3.3.2</ecNumber>
    </recommendedName>
</protein>
<accession>A0A217ECT9</accession>
<dbReference type="GO" id="GO:0046872">
    <property type="term" value="F:metal ion binding"/>
    <property type="evidence" value="ECO:0007669"/>
    <property type="project" value="UniProtKB-KW"/>
</dbReference>
<dbReference type="EMBL" id="FZLN01000001">
    <property type="protein sequence ID" value="SNQ28318.1"/>
    <property type="molecule type" value="Genomic_DNA"/>
</dbReference>
<sequence>MDALHFLRKTAKNTRRALSKYQQQHATQDVLKHIIKHPKFKAAQHIGVYLSAFGEIETHALIQLCFRHHKQVYLPQITSMNQTLTWVNISFQQYKNQRFYMHRLGMKEPKNHRGHHVKTLDVLFLPLVLADQYGTRIGMGGGYYDRTLSFAPKRPYRIGLAHDFQVSNTRLQRNPWDQSLDGLITPHKHYLFSR</sequence>